<sequence length="246" mass="28081">MNVMKPKDPNNSLDTFIGHKALEKNFPFPSQGPGTVRFNGVNCSMPLINKALVNYYSYRYPRKVQTPKCDKCSPEFCSPLNYRRHMRVHHSKPPDRSLPEWQIPKNNVQDKSSKLDPVQSVTNRPTIEFWRPVSRRASKSSQPCCSRSSLSLVQPGNLRFDSPAEAEAILDQRWKEAIAGEHVTLVLSPNLDPTGCSEIENCLSEKLMVKERAFKASTTRPVHGRFRWKPENGAKIKYIPKQRFAT</sequence>
<comment type="caution">
    <text evidence="3">The sequence shown here is derived from an EMBL/GenBank/DDBJ whole genome shotgun (WGS) entry which is preliminary data.</text>
</comment>
<keyword evidence="1" id="KW-0479">Metal-binding</keyword>
<dbReference type="PANTHER" id="PTHR36055">
    <property type="entry name" value="C2H2-LIKE ZINC FINGER PROTEIN"/>
    <property type="match status" value="1"/>
</dbReference>
<dbReference type="Proteomes" id="UP001472677">
    <property type="component" value="Unassembled WGS sequence"/>
</dbReference>
<dbReference type="EMBL" id="JBBPBM010000028">
    <property type="protein sequence ID" value="KAK8537149.1"/>
    <property type="molecule type" value="Genomic_DNA"/>
</dbReference>
<evidence type="ECO:0000313" key="3">
    <source>
        <dbReference type="EMBL" id="KAK8537149.1"/>
    </source>
</evidence>
<dbReference type="PROSITE" id="PS50157">
    <property type="entry name" value="ZINC_FINGER_C2H2_2"/>
    <property type="match status" value="1"/>
</dbReference>
<keyword evidence="1" id="KW-0863">Zinc-finger</keyword>
<dbReference type="InterPro" id="IPR013087">
    <property type="entry name" value="Znf_C2H2_type"/>
</dbReference>
<organism evidence="3 4">
    <name type="scientific">Hibiscus sabdariffa</name>
    <name type="common">roselle</name>
    <dbReference type="NCBI Taxonomy" id="183260"/>
    <lineage>
        <taxon>Eukaryota</taxon>
        <taxon>Viridiplantae</taxon>
        <taxon>Streptophyta</taxon>
        <taxon>Embryophyta</taxon>
        <taxon>Tracheophyta</taxon>
        <taxon>Spermatophyta</taxon>
        <taxon>Magnoliopsida</taxon>
        <taxon>eudicotyledons</taxon>
        <taxon>Gunneridae</taxon>
        <taxon>Pentapetalae</taxon>
        <taxon>rosids</taxon>
        <taxon>malvids</taxon>
        <taxon>Malvales</taxon>
        <taxon>Malvaceae</taxon>
        <taxon>Malvoideae</taxon>
        <taxon>Hibiscus</taxon>
    </lineage>
</organism>
<dbReference type="PANTHER" id="PTHR36055:SF1">
    <property type="entry name" value="C2H2-LIKE ZINC FINGER PROTEIN"/>
    <property type="match status" value="1"/>
</dbReference>
<proteinExistence type="predicted"/>
<keyword evidence="1" id="KW-0862">Zinc</keyword>
<evidence type="ECO:0000259" key="2">
    <source>
        <dbReference type="PROSITE" id="PS50157"/>
    </source>
</evidence>
<evidence type="ECO:0000256" key="1">
    <source>
        <dbReference type="PROSITE-ProRule" id="PRU00042"/>
    </source>
</evidence>
<gene>
    <name evidence="3" type="ORF">V6N12_043323</name>
</gene>
<feature type="domain" description="C2H2-type" evidence="2">
    <location>
        <begin position="67"/>
        <end position="94"/>
    </location>
</feature>
<evidence type="ECO:0000313" key="4">
    <source>
        <dbReference type="Proteomes" id="UP001472677"/>
    </source>
</evidence>
<name>A0ABR2DDZ9_9ROSI</name>
<keyword evidence="4" id="KW-1185">Reference proteome</keyword>
<protein>
    <recommendedName>
        <fullName evidence="2">C2H2-type domain-containing protein</fullName>
    </recommendedName>
</protein>
<accession>A0ABR2DDZ9</accession>
<dbReference type="PROSITE" id="PS00028">
    <property type="entry name" value="ZINC_FINGER_C2H2_1"/>
    <property type="match status" value="1"/>
</dbReference>
<reference evidence="3 4" key="1">
    <citation type="journal article" date="2024" name="G3 (Bethesda)">
        <title>Genome assembly of Hibiscus sabdariffa L. provides insights into metabolisms of medicinal natural products.</title>
        <authorList>
            <person name="Kim T."/>
        </authorList>
    </citation>
    <scope>NUCLEOTIDE SEQUENCE [LARGE SCALE GENOMIC DNA]</scope>
    <source>
        <strain evidence="3">TK-2024</strain>
        <tissue evidence="3">Old leaves</tissue>
    </source>
</reference>